<dbReference type="InterPro" id="IPR034154">
    <property type="entry name" value="TOPRIM_DnaG/twinkle"/>
</dbReference>
<dbReference type="PANTHER" id="PTHR12873:SF0">
    <property type="entry name" value="TWINKLE MTDNA HELICASE"/>
    <property type="match status" value="1"/>
</dbReference>
<sequence>MQFSFSPLLSAIRGEAFQPHIAGLRAALEGSRMKDLLNRRVTPVHSISNWSRVHSSRVSCSASNEATGRKGRRNKIPDASYKERMRSRSPSTSSTQPPFEVQGGYGDNTWATPGLGSSGRMGASQDSSASASEHGSSTMTWPNSTRTSSSSSSSRDRRSQSQGTRTQQQILGSPKPSPPDPVLVRGIKSMKDEQRPVRPNVHFEELNKEMIEFFDKRRIRKATLEKFGIKMAPNVKHAMQGESENAIAFPYKRNGEVVNVKYRTLSKKFWQEKNAEKILFGYDQVVEAHGPRPQELIIVEGEMDVLALYEAGFTNVVSVPDGAPAVARASSPLSGTKFSYLGASWSLLEAVQKFIIATDNDNPGNALAEELMRRLNRELCWRVRWSKAGPPPTAAAPAATVAPAPHEEPGVLSQAQEEHAQEEQQAGKDSLGLESVADEPQEGEQEDPAQFVADSSYRKDGNDVLMMDGPEAVRQRVGEAEPSPIVGLYRFESYLEDILAQYRNEDEQGVAYTTGWSSLDPIYKVVLGEVSIVSGVPNSGKSEWIDALLMNLSKNHGWGFALCSLEKTPDKHAIQLIEKCKDKPFYDRWDYDCQVVKDGERLVSGKVDRMSEGEVLEGLRWINDRFQIISNVGNDFPTIDWILDKARSAVLRHGIHGLVIDPYNEINHARPRDMNETEYVSIMMSKVKRFAQMYDVAVWFVAHPRQQQAWTGGAPDMYCISGSANFVNKADNVIMVHRPYQPKAGLGQDSKGSKQQDLLPNEVQIFMCKVRNKLAGTRSEVPARLAYDRVSGLYYDDPQKIALKSREREDTGQYSWFKNSDGDLISGKDLKLSDGFGDHGYGQVEDVQAGVLMYEDDYEGDEGFEDYTVRQGGQQDLESQEFFRDPLITG</sequence>
<feature type="domain" description="SF4 helicase" evidence="2">
    <location>
        <begin position="505"/>
        <end position="801"/>
    </location>
</feature>
<feature type="compositionally biased region" description="Low complexity" evidence="1">
    <location>
        <begin position="123"/>
        <end position="137"/>
    </location>
</feature>
<dbReference type="SUPFAM" id="SSF56731">
    <property type="entry name" value="DNA primase core"/>
    <property type="match status" value="1"/>
</dbReference>
<feature type="compositionally biased region" description="Low complexity" evidence="1">
    <location>
        <begin position="160"/>
        <end position="169"/>
    </location>
</feature>
<dbReference type="Pfam" id="PF13662">
    <property type="entry name" value="Toprim_4"/>
    <property type="match status" value="1"/>
</dbReference>
<dbReference type="GO" id="GO:0003697">
    <property type="term" value="F:single-stranded DNA binding"/>
    <property type="evidence" value="ECO:0007669"/>
    <property type="project" value="InterPro"/>
</dbReference>
<evidence type="ECO:0000313" key="3">
    <source>
        <dbReference type="EMBL" id="CAE0503402.1"/>
    </source>
</evidence>
<name>A0A7S3VSS0_DUNTE</name>
<dbReference type="Gene3D" id="3.40.1360.10">
    <property type="match status" value="1"/>
</dbReference>
<dbReference type="Gene3D" id="3.40.50.300">
    <property type="entry name" value="P-loop containing nucleotide triphosphate hydrolases"/>
    <property type="match status" value="1"/>
</dbReference>
<dbReference type="PROSITE" id="PS51199">
    <property type="entry name" value="SF4_HELICASE"/>
    <property type="match status" value="1"/>
</dbReference>
<dbReference type="CDD" id="cd01029">
    <property type="entry name" value="TOPRIM_primases"/>
    <property type="match status" value="1"/>
</dbReference>
<reference evidence="3" key="1">
    <citation type="submission" date="2021-01" db="EMBL/GenBank/DDBJ databases">
        <authorList>
            <person name="Corre E."/>
            <person name="Pelletier E."/>
            <person name="Niang G."/>
            <person name="Scheremetjew M."/>
            <person name="Finn R."/>
            <person name="Kale V."/>
            <person name="Holt S."/>
            <person name="Cochrane G."/>
            <person name="Meng A."/>
            <person name="Brown T."/>
            <person name="Cohen L."/>
        </authorList>
    </citation>
    <scope>NUCLEOTIDE SEQUENCE</scope>
    <source>
        <strain evidence="3">CCMP1320</strain>
    </source>
</reference>
<dbReference type="EMBL" id="HBIP01030454">
    <property type="protein sequence ID" value="CAE0503402.1"/>
    <property type="molecule type" value="Transcribed_RNA"/>
</dbReference>
<organism evidence="3">
    <name type="scientific">Dunaliella tertiolecta</name>
    <name type="common">Green alga</name>
    <dbReference type="NCBI Taxonomy" id="3047"/>
    <lineage>
        <taxon>Eukaryota</taxon>
        <taxon>Viridiplantae</taxon>
        <taxon>Chlorophyta</taxon>
        <taxon>core chlorophytes</taxon>
        <taxon>Chlorophyceae</taxon>
        <taxon>CS clade</taxon>
        <taxon>Chlamydomonadales</taxon>
        <taxon>Dunaliellaceae</taxon>
        <taxon>Dunaliella</taxon>
    </lineage>
</organism>
<proteinExistence type="predicted"/>
<dbReference type="SMART" id="SM00493">
    <property type="entry name" value="TOPRIM"/>
    <property type="match status" value="1"/>
</dbReference>
<evidence type="ECO:0000259" key="2">
    <source>
        <dbReference type="PROSITE" id="PS51199"/>
    </source>
</evidence>
<accession>A0A7S3VSS0</accession>
<dbReference type="InterPro" id="IPR007694">
    <property type="entry name" value="DNA_helicase_DnaB-like_C"/>
</dbReference>
<evidence type="ECO:0000256" key="1">
    <source>
        <dbReference type="SAM" id="MobiDB-lite"/>
    </source>
</evidence>
<gene>
    <name evidence="3" type="ORF">DTER00134_LOCUS18475</name>
</gene>
<feature type="region of interest" description="Disordered" evidence="1">
    <location>
        <begin position="391"/>
        <end position="463"/>
    </location>
</feature>
<dbReference type="InterPro" id="IPR027417">
    <property type="entry name" value="P-loop_NTPase"/>
</dbReference>
<feature type="compositionally biased region" description="Acidic residues" evidence="1">
    <location>
        <begin position="436"/>
        <end position="447"/>
    </location>
</feature>
<dbReference type="AlphaFoldDB" id="A0A7S3VSS0"/>
<feature type="compositionally biased region" description="Basic and acidic residues" evidence="1">
    <location>
        <begin position="416"/>
        <end position="426"/>
    </location>
</feature>
<dbReference type="InterPro" id="IPR006171">
    <property type="entry name" value="TOPRIM_dom"/>
</dbReference>
<feature type="compositionally biased region" description="Low complexity" evidence="1">
    <location>
        <begin position="144"/>
        <end position="153"/>
    </location>
</feature>
<dbReference type="GO" id="GO:0006260">
    <property type="term" value="P:DNA replication"/>
    <property type="evidence" value="ECO:0007669"/>
    <property type="project" value="InterPro"/>
</dbReference>
<feature type="compositionally biased region" description="Low complexity" evidence="1">
    <location>
        <begin position="395"/>
        <end position="404"/>
    </location>
</feature>
<feature type="compositionally biased region" description="Low complexity" evidence="1">
    <location>
        <begin position="88"/>
        <end position="98"/>
    </location>
</feature>
<dbReference type="InterPro" id="IPR027032">
    <property type="entry name" value="Twinkle-like"/>
</dbReference>
<protein>
    <recommendedName>
        <fullName evidence="2">SF4 helicase domain-containing protein</fullName>
    </recommendedName>
</protein>
<feature type="compositionally biased region" description="Polar residues" evidence="1">
    <location>
        <begin position="56"/>
        <end position="66"/>
    </location>
</feature>
<dbReference type="GO" id="GO:0043139">
    <property type="term" value="F:5'-3' DNA helicase activity"/>
    <property type="evidence" value="ECO:0007669"/>
    <property type="project" value="InterPro"/>
</dbReference>
<dbReference type="PANTHER" id="PTHR12873">
    <property type="entry name" value="T7-LIKE MITOCHONDRIAL DNA HELICASE"/>
    <property type="match status" value="1"/>
</dbReference>
<dbReference type="GO" id="GO:0005524">
    <property type="term" value="F:ATP binding"/>
    <property type="evidence" value="ECO:0007669"/>
    <property type="project" value="InterPro"/>
</dbReference>
<dbReference type="SUPFAM" id="SSF52540">
    <property type="entry name" value="P-loop containing nucleoside triphosphate hydrolases"/>
    <property type="match status" value="1"/>
</dbReference>
<feature type="region of interest" description="Disordered" evidence="1">
    <location>
        <begin position="56"/>
        <end position="193"/>
    </location>
</feature>